<gene>
    <name evidence="1" type="ORF">EXE58_08240</name>
</gene>
<evidence type="ECO:0000313" key="1">
    <source>
        <dbReference type="EMBL" id="QBX55443.1"/>
    </source>
</evidence>
<keyword evidence="2" id="KW-1185">Reference proteome</keyword>
<dbReference type="KEGG" id="nsn:EXE58_08240"/>
<dbReference type="EMBL" id="CP038436">
    <property type="protein sequence ID" value="QBX55443.1"/>
    <property type="molecule type" value="Genomic_DNA"/>
</dbReference>
<dbReference type="RefSeq" id="WP_135267434.1">
    <property type="nucleotide sequence ID" value="NZ_CP038436.1"/>
</dbReference>
<protein>
    <recommendedName>
        <fullName evidence="3">Antitoxin</fullName>
    </recommendedName>
</protein>
<dbReference type="AlphaFoldDB" id="A0A4P7IFR5"/>
<organism evidence="1 2">
    <name type="scientific">Nocardioides seonyuensis</name>
    <dbReference type="NCBI Taxonomy" id="2518371"/>
    <lineage>
        <taxon>Bacteria</taxon>
        <taxon>Bacillati</taxon>
        <taxon>Actinomycetota</taxon>
        <taxon>Actinomycetes</taxon>
        <taxon>Propionibacteriales</taxon>
        <taxon>Nocardioidaceae</taxon>
        <taxon>Nocardioides</taxon>
    </lineage>
</organism>
<sequence>MRTIVDLPQGVYERATRLSSNRGESLSDTLADLINRGLLGLREQSTVSVDAVSGLPTLTIGRRVTAAEVAEELNEG</sequence>
<proteinExistence type="predicted"/>
<dbReference type="Proteomes" id="UP000294853">
    <property type="component" value="Chromosome"/>
</dbReference>
<accession>A0A4P7IFR5</accession>
<name>A0A4P7IFR5_9ACTN</name>
<dbReference type="OrthoDB" id="3259334at2"/>
<evidence type="ECO:0000313" key="2">
    <source>
        <dbReference type="Proteomes" id="UP000294853"/>
    </source>
</evidence>
<reference evidence="1 2" key="1">
    <citation type="submission" date="2019-03" db="EMBL/GenBank/DDBJ databases">
        <title>Three New Species of Nocardioides, Nocardioides euryhalodurans sp. nov., Nocardioides seonyuensis sp. nov. and Nocardioides eburneoflavus sp. nov. Iolated from Soil.</title>
        <authorList>
            <person name="Roh S.G."/>
            <person name="Lee C."/>
            <person name="Kim M.-K."/>
            <person name="Kim S.B."/>
        </authorList>
    </citation>
    <scope>NUCLEOTIDE SEQUENCE [LARGE SCALE GENOMIC DNA]</scope>
    <source>
        <strain evidence="1 2">MMS17-SY207-3</strain>
    </source>
</reference>
<evidence type="ECO:0008006" key="3">
    <source>
        <dbReference type="Google" id="ProtNLM"/>
    </source>
</evidence>